<proteinExistence type="predicted"/>
<organism evidence="1 2">
    <name type="scientific">Dyella dinghuensis</name>
    <dbReference type="NCBI Taxonomy" id="1920169"/>
    <lineage>
        <taxon>Bacteria</taxon>
        <taxon>Pseudomonadati</taxon>
        <taxon>Pseudomonadota</taxon>
        <taxon>Gammaproteobacteria</taxon>
        <taxon>Lysobacterales</taxon>
        <taxon>Rhodanobacteraceae</taxon>
        <taxon>Dyella</taxon>
    </lineage>
</organism>
<reference evidence="1 2" key="1">
    <citation type="submission" date="2018-12" db="EMBL/GenBank/DDBJ databases">
        <title>Dyella dinghuensis sp. nov. DHOA06 and Dyella choica sp. nov. 4M-K27, isolated from forest soil.</title>
        <authorList>
            <person name="Qiu L.-H."/>
            <person name="Gao Z.-H."/>
        </authorList>
    </citation>
    <scope>NUCLEOTIDE SEQUENCE [LARGE SCALE GENOMIC DNA]</scope>
    <source>
        <strain evidence="1 2">DHOA06</strain>
    </source>
</reference>
<dbReference type="AlphaFoldDB" id="A0A432LZ41"/>
<evidence type="ECO:0000313" key="2">
    <source>
        <dbReference type="Proteomes" id="UP000267077"/>
    </source>
</evidence>
<evidence type="ECO:0000313" key="1">
    <source>
        <dbReference type="EMBL" id="RUL67248.1"/>
    </source>
</evidence>
<dbReference type="Proteomes" id="UP000267077">
    <property type="component" value="Unassembled WGS sequence"/>
</dbReference>
<keyword evidence="2" id="KW-1185">Reference proteome</keyword>
<accession>A0A432LZ41</accession>
<sequence length="89" mass="8899">MQQGSVDAFGAPVSADTLKRYSGGAITVNSTQAITGTVSNDSASQVVTGNNAITGDAFSSASGLPSVIQNSGNNVLIQNGVIVNVEMKP</sequence>
<dbReference type="OrthoDB" id="5786382at2"/>
<comment type="caution">
    <text evidence="1">The sequence shown here is derived from an EMBL/GenBank/DDBJ whole genome shotgun (WGS) entry which is preliminary data.</text>
</comment>
<name>A0A432LZ41_9GAMM</name>
<protein>
    <submittedName>
        <fullName evidence="1">Uncharacterized protein</fullName>
    </submittedName>
</protein>
<gene>
    <name evidence="1" type="ORF">EKH79_01090</name>
</gene>
<dbReference type="EMBL" id="RYZR01000001">
    <property type="protein sequence ID" value="RUL67248.1"/>
    <property type="molecule type" value="Genomic_DNA"/>
</dbReference>